<accession>A0ABW5CJL5</accession>
<protein>
    <recommendedName>
        <fullName evidence="3">Serine/threonine protein phosphatase</fullName>
    </recommendedName>
</protein>
<dbReference type="RefSeq" id="WP_209735783.1">
    <property type="nucleotide sequence ID" value="NZ_CP072611.1"/>
</dbReference>
<keyword evidence="2" id="KW-1185">Reference proteome</keyword>
<sequence length="266" mass="28107">MTDPAPSSPVHDSHALLALARGGARRVERIELAGRAYWAKRPGTAEGGRWHAAQALLSRTLPLPILRPTVSRGGDAAAGGEAQRIEAFRRAGFHVPDIAARAPGLLILSDIGPNLGTVRQHLSAEAFGQVLRMAAETLGRAHAAGLVHGRPSLRDLTYDGRAIGFLDFEEDPRAVMPLASAQARDLWLFFCQLAAAGVRPEAQGAALVAYRPFLTPEVQAALRPLLTLVAGAGRLVMPLARPFAGRDLVAPIEASRLMRAGLSGAA</sequence>
<proteinExistence type="predicted"/>
<reference evidence="2" key="1">
    <citation type="journal article" date="2019" name="Int. J. Syst. Evol. Microbiol.">
        <title>The Global Catalogue of Microorganisms (GCM) 10K type strain sequencing project: providing services to taxonomists for standard genome sequencing and annotation.</title>
        <authorList>
            <consortium name="The Broad Institute Genomics Platform"/>
            <consortium name="The Broad Institute Genome Sequencing Center for Infectious Disease"/>
            <person name="Wu L."/>
            <person name="Ma J."/>
        </authorList>
    </citation>
    <scope>NUCLEOTIDE SEQUENCE [LARGE SCALE GENOMIC DNA]</scope>
    <source>
        <strain evidence="2">ZS-35-S2</strain>
    </source>
</reference>
<evidence type="ECO:0000313" key="2">
    <source>
        <dbReference type="Proteomes" id="UP001597371"/>
    </source>
</evidence>
<gene>
    <name evidence="1" type="ORF">ACFSKQ_02130</name>
</gene>
<dbReference type="EMBL" id="JBHUIJ010000002">
    <property type="protein sequence ID" value="MFD2236258.1"/>
    <property type="molecule type" value="Genomic_DNA"/>
</dbReference>
<evidence type="ECO:0000313" key="1">
    <source>
        <dbReference type="EMBL" id="MFD2236258.1"/>
    </source>
</evidence>
<evidence type="ECO:0008006" key="3">
    <source>
        <dbReference type="Google" id="ProtNLM"/>
    </source>
</evidence>
<organism evidence="1 2">
    <name type="scientific">Aureimonas populi</name>
    <dbReference type="NCBI Taxonomy" id="1701758"/>
    <lineage>
        <taxon>Bacteria</taxon>
        <taxon>Pseudomonadati</taxon>
        <taxon>Pseudomonadota</taxon>
        <taxon>Alphaproteobacteria</taxon>
        <taxon>Hyphomicrobiales</taxon>
        <taxon>Aurantimonadaceae</taxon>
        <taxon>Aureimonas</taxon>
    </lineage>
</organism>
<comment type="caution">
    <text evidence="1">The sequence shown here is derived from an EMBL/GenBank/DDBJ whole genome shotgun (WGS) entry which is preliminary data.</text>
</comment>
<name>A0ABW5CJL5_9HYPH</name>
<dbReference type="Proteomes" id="UP001597371">
    <property type="component" value="Unassembled WGS sequence"/>
</dbReference>